<comment type="caution">
    <text evidence="2">The sequence shown here is derived from an EMBL/GenBank/DDBJ whole genome shotgun (WGS) entry which is preliminary data.</text>
</comment>
<dbReference type="AlphaFoldDB" id="A0AAD8QYZ8"/>
<dbReference type="PANTHER" id="PTHR33223:SF8">
    <property type="entry name" value="OS04G0172440 PROTEIN"/>
    <property type="match status" value="1"/>
</dbReference>
<dbReference type="InterPro" id="IPR043502">
    <property type="entry name" value="DNA/RNA_pol_sf"/>
</dbReference>
<dbReference type="PANTHER" id="PTHR33223">
    <property type="entry name" value="CCHC-TYPE DOMAIN-CONTAINING PROTEIN"/>
    <property type="match status" value="1"/>
</dbReference>
<dbReference type="Gene3D" id="3.30.70.270">
    <property type="match status" value="1"/>
</dbReference>
<protein>
    <recommendedName>
        <fullName evidence="1">Retrotransposon gag domain-containing protein</fullName>
    </recommendedName>
</protein>
<organism evidence="2 3">
    <name type="scientific">Lolium multiflorum</name>
    <name type="common">Italian ryegrass</name>
    <name type="synonym">Lolium perenne subsp. multiflorum</name>
    <dbReference type="NCBI Taxonomy" id="4521"/>
    <lineage>
        <taxon>Eukaryota</taxon>
        <taxon>Viridiplantae</taxon>
        <taxon>Streptophyta</taxon>
        <taxon>Embryophyta</taxon>
        <taxon>Tracheophyta</taxon>
        <taxon>Spermatophyta</taxon>
        <taxon>Magnoliopsida</taxon>
        <taxon>Liliopsida</taxon>
        <taxon>Poales</taxon>
        <taxon>Poaceae</taxon>
        <taxon>BOP clade</taxon>
        <taxon>Pooideae</taxon>
        <taxon>Poodae</taxon>
        <taxon>Poeae</taxon>
        <taxon>Poeae Chloroplast Group 2 (Poeae type)</taxon>
        <taxon>Loliodinae</taxon>
        <taxon>Loliinae</taxon>
        <taxon>Lolium</taxon>
    </lineage>
</organism>
<dbReference type="Pfam" id="PF03732">
    <property type="entry name" value="Retrotrans_gag"/>
    <property type="match status" value="1"/>
</dbReference>
<feature type="domain" description="Retrotransposon gag" evidence="1">
    <location>
        <begin position="55"/>
        <end position="114"/>
    </location>
</feature>
<name>A0AAD8QYZ8_LOLMU</name>
<evidence type="ECO:0000313" key="3">
    <source>
        <dbReference type="Proteomes" id="UP001231189"/>
    </source>
</evidence>
<proteinExistence type="predicted"/>
<dbReference type="InterPro" id="IPR005162">
    <property type="entry name" value="Retrotrans_gag_dom"/>
</dbReference>
<dbReference type="Proteomes" id="UP001231189">
    <property type="component" value="Unassembled WGS sequence"/>
</dbReference>
<evidence type="ECO:0000259" key="1">
    <source>
        <dbReference type="Pfam" id="PF03732"/>
    </source>
</evidence>
<dbReference type="InterPro" id="IPR043128">
    <property type="entry name" value="Rev_trsase/Diguanyl_cyclase"/>
</dbReference>
<evidence type="ECO:0000313" key="2">
    <source>
        <dbReference type="EMBL" id="KAK1611386.1"/>
    </source>
</evidence>
<dbReference type="SUPFAM" id="SSF56672">
    <property type="entry name" value="DNA/RNA polymerases"/>
    <property type="match status" value="1"/>
</dbReference>
<reference evidence="2" key="1">
    <citation type="submission" date="2023-07" db="EMBL/GenBank/DDBJ databases">
        <title>A chromosome-level genome assembly of Lolium multiflorum.</title>
        <authorList>
            <person name="Chen Y."/>
            <person name="Copetti D."/>
            <person name="Kolliker R."/>
            <person name="Studer B."/>
        </authorList>
    </citation>
    <scope>NUCLEOTIDE SEQUENCE</scope>
    <source>
        <strain evidence="2">02402/16</strain>
        <tissue evidence="2">Leaf</tissue>
    </source>
</reference>
<dbReference type="EMBL" id="JAUUTY010000007">
    <property type="protein sequence ID" value="KAK1611386.1"/>
    <property type="molecule type" value="Genomic_DNA"/>
</dbReference>
<sequence length="186" mass="21026">MLHEKSPKNSSPFGIQVADNFKKFDGLQDPEDWLVDYLETVKLTGGTRATAMQSIQVHLSGAARSWIKKLPPGSIDSWDSFEDVFVKNFRSTCKKPASLEELRACRQKPDEPMRKSNLPEDDAEVFGDTDWENVQVYIDDVVITSKKGTALIEDLKETFDNLDKFCLKLNPTKCSFGVPAENFLVF</sequence>
<accession>A0AAD8QYZ8</accession>
<keyword evidence="3" id="KW-1185">Reference proteome</keyword>
<gene>
    <name evidence="2" type="ORF">QYE76_035059</name>
</gene>